<dbReference type="PANTHER" id="PTHR22808:SF6">
    <property type="entry name" value="SAM-DEPENDENT MTASE RSMB_NOP-TYPE DOMAIN-CONTAINING PROTEIN"/>
    <property type="match status" value="1"/>
</dbReference>
<evidence type="ECO:0000259" key="7">
    <source>
        <dbReference type="PROSITE" id="PS51686"/>
    </source>
</evidence>
<comment type="similarity">
    <text evidence="5">Belongs to the class I-like SAM-binding methyltransferase superfamily. RsmB/NOP family.</text>
</comment>
<dbReference type="eggNOG" id="KOG2198">
    <property type="taxonomic scope" value="Eukaryota"/>
</dbReference>
<keyword evidence="9" id="KW-1185">Reference proteome</keyword>
<dbReference type="STRING" id="2903.R1DMU6"/>
<dbReference type="InterPro" id="IPR023267">
    <property type="entry name" value="RCMT"/>
</dbReference>
<dbReference type="SUPFAM" id="SSF53335">
    <property type="entry name" value="S-adenosyl-L-methionine-dependent methyltransferases"/>
    <property type="match status" value="1"/>
</dbReference>
<dbReference type="PANTHER" id="PTHR22808">
    <property type="entry name" value="NCL1 YEAST -RELATED NOL1/NOP2/FMU SUN DOMAIN-CONTAINING"/>
    <property type="match status" value="1"/>
</dbReference>
<protein>
    <recommendedName>
        <fullName evidence="7">SAM-dependent MTase RsmB/NOP-type domain-containing protein</fullName>
    </recommendedName>
</protein>
<dbReference type="Gene3D" id="3.40.50.150">
    <property type="entry name" value="Vaccinia Virus protein VP39"/>
    <property type="match status" value="1"/>
</dbReference>
<reference evidence="8" key="2">
    <citation type="submission" date="2024-10" db="UniProtKB">
        <authorList>
            <consortium name="EnsemblProtists"/>
        </authorList>
    </citation>
    <scope>IDENTIFICATION</scope>
</reference>
<feature type="region of interest" description="Disordered" evidence="6">
    <location>
        <begin position="501"/>
        <end position="529"/>
    </location>
</feature>
<keyword evidence="2 5" id="KW-0808">Transferase</keyword>
<dbReference type="Pfam" id="PF01189">
    <property type="entry name" value="Methyltr_RsmB-F"/>
    <property type="match status" value="1"/>
</dbReference>
<dbReference type="Proteomes" id="UP000013827">
    <property type="component" value="Unassembled WGS sequence"/>
</dbReference>
<dbReference type="GO" id="GO:0003723">
    <property type="term" value="F:RNA binding"/>
    <property type="evidence" value="ECO:0007669"/>
    <property type="project" value="UniProtKB-UniRule"/>
</dbReference>
<dbReference type="PROSITE" id="PS51686">
    <property type="entry name" value="SAM_MT_RSMB_NOP"/>
    <property type="match status" value="1"/>
</dbReference>
<dbReference type="GO" id="GO:0008173">
    <property type="term" value="F:RNA methyltransferase activity"/>
    <property type="evidence" value="ECO:0007669"/>
    <property type="project" value="InterPro"/>
</dbReference>
<evidence type="ECO:0000256" key="3">
    <source>
        <dbReference type="ARBA" id="ARBA00022691"/>
    </source>
</evidence>
<proteinExistence type="inferred from homology"/>
<dbReference type="PRINTS" id="PR02008">
    <property type="entry name" value="RCMTFAMILY"/>
</dbReference>
<evidence type="ECO:0000313" key="9">
    <source>
        <dbReference type="Proteomes" id="UP000013827"/>
    </source>
</evidence>
<keyword evidence="3 5" id="KW-0949">S-adenosyl-L-methionine</keyword>
<name>A0A0D3IFE4_EMIH1</name>
<keyword evidence="1 5" id="KW-0489">Methyltransferase</keyword>
<dbReference type="CDD" id="cd02440">
    <property type="entry name" value="AdoMet_MTases"/>
    <property type="match status" value="1"/>
</dbReference>
<dbReference type="GO" id="GO:0001510">
    <property type="term" value="P:RNA methylation"/>
    <property type="evidence" value="ECO:0007669"/>
    <property type="project" value="InterPro"/>
</dbReference>
<comment type="caution">
    <text evidence="5">Lacks conserved residue(s) required for the propagation of feature annotation.</text>
</comment>
<feature type="binding site" evidence="5">
    <location>
        <position position="169"/>
    </location>
    <ligand>
        <name>S-adenosyl-L-methionine</name>
        <dbReference type="ChEBI" id="CHEBI:59789"/>
    </ligand>
</feature>
<keyword evidence="4 5" id="KW-0694">RNA-binding</keyword>
<dbReference type="RefSeq" id="XP_005762408.1">
    <property type="nucleotide sequence ID" value="XM_005762351.1"/>
</dbReference>
<dbReference type="GeneID" id="17256215"/>
<evidence type="ECO:0000256" key="4">
    <source>
        <dbReference type="ARBA" id="ARBA00022884"/>
    </source>
</evidence>
<dbReference type="EnsemblProtists" id="EOD09979">
    <property type="protein sequence ID" value="EOD09979"/>
    <property type="gene ID" value="EMIHUDRAFT_452763"/>
</dbReference>
<evidence type="ECO:0000256" key="5">
    <source>
        <dbReference type="PROSITE-ProRule" id="PRU01023"/>
    </source>
</evidence>
<sequence length="529" mass="56478">MGRKRVLNRRAGRRKLLSSAADWQAFGQSMRSPLPITFRRCGLPSRSAASEACWAEGQQLIRAFEESSGRQGRALPWCHGYQLPLSRLELRSEAQASGAAAALQAWLLRASGCGLVMRQEVVSMVPALLLGVQASHRVLDVCAAPGSKTTQLLEMVSHGAEGGVVVANDAEPLRAYVLAHRLRSLGAGLNAVVVTHRGQTLPRAGEEYDRVLCDVPCSGDGTLRKEPALWASWRPGLSLRLHSLQLQIALRAAALVRAGGSGVSDCMGDEAVVASLLRAARGALELVDASGQLPELPRAPGLRNWQVIDDAMRRVPSLASLSSEPLTVRRRFRAGMFPPKGGGTSPTPPSSSLPHGAPPLERCMRFLPHLADTGAFFVALLRKTAPLPPGRRGQRHGQEALPLSKQRAAAQLAAGHSLRPLPTEAPAAEARAAEAPVGREGERLFTRSPSGRRALHVPPRVARFLGFAAEGTADGASSPLCVVHAGCPPGELEEDAEALAARLGAKKSRAERRDASATQRDRKRAQWCH</sequence>
<dbReference type="HOGENOM" id="CLU_005316_4_1_1"/>
<evidence type="ECO:0000256" key="1">
    <source>
        <dbReference type="ARBA" id="ARBA00022603"/>
    </source>
</evidence>
<dbReference type="InterPro" id="IPR049560">
    <property type="entry name" value="MeTrfase_RsmB-F_NOP2_cat"/>
</dbReference>
<reference evidence="9" key="1">
    <citation type="journal article" date="2013" name="Nature">
        <title>Pan genome of the phytoplankton Emiliania underpins its global distribution.</title>
        <authorList>
            <person name="Read B.A."/>
            <person name="Kegel J."/>
            <person name="Klute M.J."/>
            <person name="Kuo A."/>
            <person name="Lefebvre S.C."/>
            <person name="Maumus F."/>
            <person name="Mayer C."/>
            <person name="Miller J."/>
            <person name="Monier A."/>
            <person name="Salamov A."/>
            <person name="Young J."/>
            <person name="Aguilar M."/>
            <person name="Claverie J.M."/>
            <person name="Frickenhaus S."/>
            <person name="Gonzalez K."/>
            <person name="Herman E.K."/>
            <person name="Lin Y.C."/>
            <person name="Napier J."/>
            <person name="Ogata H."/>
            <person name="Sarno A.F."/>
            <person name="Shmutz J."/>
            <person name="Schroeder D."/>
            <person name="de Vargas C."/>
            <person name="Verret F."/>
            <person name="von Dassow P."/>
            <person name="Valentin K."/>
            <person name="Van de Peer Y."/>
            <person name="Wheeler G."/>
            <person name="Dacks J.B."/>
            <person name="Delwiche C.F."/>
            <person name="Dyhrman S.T."/>
            <person name="Glockner G."/>
            <person name="John U."/>
            <person name="Richards T."/>
            <person name="Worden A.Z."/>
            <person name="Zhang X."/>
            <person name="Grigoriev I.V."/>
            <person name="Allen A.E."/>
            <person name="Bidle K."/>
            <person name="Borodovsky M."/>
            <person name="Bowler C."/>
            <person name="Brownlee C."/>
            <person name="Cock J.M."/>
            <person name="Elias M."/>
            <person name="Gladyshev V.N."/>
            <person name="Groth M."/>
            <person name="Guda C."/>
            <person name="Hadaegh A."/>
            <person name="Iglesias-Rodriguez M.D."/>
            <person name="Jenkins J."/>
            <person name="Jones B.M."/>
            <person name="Lawson T."/>
            <person name="Leese F."/>
            <person name="Lindquist E."/>
            <person name="Lobanov A."/>
            <person name="Lomsadze A."/>
            <person name="Malik S.B."/>
            <person name="Marsh M.E."/>
            <person name="Mackinder L."/>
            <person name="Mock T."/>
            <person name="Mueller-Roeber B."/>
            <person name="Pagarete A."/>
            <person name="Parker M."/>
            <person name="Probert I."/>
            <person name="Quesneville H."/>
            <person name="Raines C."/>
            <person name="Rensing S.A."/>
            <person name="Riano-Pachon D.M."/>
            <person name="Richier S."/>
            <person name="Rokitta S."/>
            <person name="Shiraiwa Y."/>
            <person name="Soanes D.M."/>
            <person name="van der Giezen M."/>
            <person name="Wahlund T.M."/>
            <person name="Williams B."/>
            <person name="Wilson W."/>
            <person name="Wolfe G."/>
            <person name="Wurch L.L."/>
        </authorList>
    </citation>
    <scope>NUCLEOTIDE SEQUENCE</scope>
</reference>
<accession>A0A0D3IFE4</accession>
<dbReference type="InterPro" id="IPR001678">
    <property type="entry name" value="MeTrfase_RsmB-F_NOP2_dom"/>
</dbReference>
<organism evidence="8 9">
    <name type="scientific">Emiliania huxleyi (strain CCMP1516)</name>
    <dbReference type="NCBI Taxonomy" id="280463"/>
    <lineage>
        <taxon>Eukaryota</taxon>
        <taxon>Haptista</taxon>
        <taxon>Haptophyta</taxon>
        <taxon>Prymnesiophyceae</taxon>
        <taxon>Isochrysidales</taxon>
        <taxon>Noelaerhabdaceae</taxon>
        <taxon>Emiliania</taxon>
    </lineage>
</organism>
<evidence type="ECO:0000256" key="2">
    <source>
        <dbReference type="ARBA" id="ARBA00022679"/>
    </source>
</evidence>
<evidence type="ECO:0000256" key="6">
    <source>
        <dbReference type="SAM" id="MobiDB-lite"/>
    </source>
</evidence>
<evidence type="ECO:0000313" key="8">
    <source>
        <dbReference type="EnsemblProtists" id="EOD09979"/>
    </source>
</evidence>
<dbReference type="KEGG" id="ehx:EMIHUDRAFT_452763"/>
<feature type="domain" description="SAM-dependent MTase RsmB/NOP-type" evidence="7">
    <location>
        <begin position="26"/>
        <end position="384"/>
    </location>
</feature>
<dbReference type="PaxDb" id="2903-EOD09979"/>
<feature type="binding site" evidence="5">
    <location>
        <position position="214"/>
    </location>
    <ligand>
        <name>S-adenosyl-L-methionine</name>
        <dbReference type="ChEBI" id="CHEBI:59789"/>
    </ligand>
</feature>
<feature type="region of interest" description="Disordered" evidence="6">
    <location>
        <begin position="387"/>
        <end position="407"/>
    </location>
</feature>
<feature type="binding site" evidence="5">
    <location>
        <begin position="142"/>
        <end position="148"/>
    </location>
    <ligand>
        <name>S-adenosyl-L-methionine</name>
        <dbReference type="ChEBI" id="CHEBI:59789"/>
    </ligand>
</feature>
<feature type="region of interest" description="Disordered" evidence="6">
    <location>
        <begin position="336"/>
        <end position="357"/>
    </location>
</feature>
<dbReference type="InterPro" id="IPR029063">
    <property type="entry name" value="SAM-dependent_MTases_sf"/>
</dbReference>
<dbReference type="AlphaFoldDB" id="A0A0D3IFE4"/>